<comment type="miscellaneous">
    <text evidence="17">Bacitracin is thought to be involved in the inhibition of peptidoglycan synthesis by sequestering undecaprenyl diphosphate, thereby reducing the pool of lipid carrier available.</text>
</comment>
<dbReference type="GO" id="GO:0008360">
    <property type="term" value="P:regulation of cell shape"/>
    <property type="evidence" value="ECO:0007669"/>
    <property type="project" value="UniProtKB-KW"/>
</dbReference>
<sequence>MRRWAVCEAGGCPPAPRHNGSLENWGASPRVRKARMNILDLVKSAFLGLVEGVTEWLPISSTGHMILVDEFVKMDVSDEFWNMFLVVIQLGAILSVCVLYFHQLNPFSPSKGGQGRRATWSLWGKIVVGCIPAAVIGLPLDDFMDEHFHNAYVVAGALIVYGVAFIAIESWRAGRRAELAAERPRGAHFAQDLAEKDANEDFGAIASIDDISYKTALGIGCFQVLSLVPGTSRSGSTIIGGLLLGCTRAVAAEFTFFLAIPVMFGASLLKVVKFLLKGAAMGANEWGIMVVGLVVAFAVSLAAIRWLTGFVRRHDFKAFGWYRIALGIVVLAYFLVVAPALGLA</sequence>
<name>A0A3G9K6M3_9ACTN</name>
<dbReference type="HAMAP" id="MF_01006">
    <property type="entry name" value="Undec_diphosphatase"/>
    <property type="match status" value="1"/>
</dbReference>
<dbReference type="PANTHER" id="PTHR30622">
    <property type="entry name" value="UNDECAPRENYL-DIPHOSPHATASE"/>
    <property type="match status" value="1"/>
</dbReference>
<evidence type="ECO:0000256" key="2">
    <source>
        <dbReference type="ARBA" id="ARBA00010621"/>
    </source>
</evidence>
<dbReference type="EC" id="3.6.1.27" evidence="3 17"/>
<evidence type="ECO:0000256" key="6">
    <source>
        <dbReference type="ARBA" id="ARBA00022692"/>
    </source>
</evidence>
<keyword evidence="8 17" id="KW-0133">Cell shape</keyword>
<evidence type="ECO:0000256" key="1">
    <source>
        <dbReference type="ARBA" id="ARBA00004651"/>
    </source>
</evidence>
<comment type="catalytic activity">
    <reaction evidence="16 17">
        <text>di-trans,octa-cis-undecaprenyl diphosphate + H2O = di-trans,octa-cis-undecaprenyl phosphate + phosphate + H(+)</text>
        <dbReference type="Rhea" id="RHEA:28094"/>
        <dbReference type="ChEBI" id="CHEBI:15377"/>
        <dbReference type="ChEBI" id="CHEBI:15378"/>
        <dbReference type="ChEBI" id="CHEBI:43474"/>
        <dbReference type="ChEBI" id="CHEBI:58405"/>
        <dbReference type="ChEBI" id="CHEBI:60392"/>
        <dbReference type="EC" id="3.6.1.27"/>
    </reaction>
</comment>
<dbReference type="PANTHER" id="PTHR30622:SF3">
    <property type="entry name" value="UNDECAPRENYL-DIPHOSPHATASE"/>
    <property type="match status" value="1"/>
</dbReference>
<dbReference type="NCBIfam" id="NF001389">
    <property type="entry name" value="PRK00281.1-2"/>
    <property type="match status" value="1"/>
</dbReference>
<evidence type="ECO:0000313" key="19">
    <source>
        <dbReference type="Proteomes" id="UP000273154"/>
    </source>
</evidence>
<evidence type="ECO:0000256" key="16">
    <source>
        <dbReference type="ARBA" id="ARBA00047594"/>
    </source>
</evidence>
<dbReference type="GO" id="GO:0046677">
    <property type="term" value="P:response to antibiotic"/>
    <property type="evidence" value="ECO:0007669"/>
    <property type="project" value="UniProtKB-UniRule"/>
</dbReference>
<evidence type="ECO:0000256" key="7">
    <source>
        <dbReference type="ARBA" id="ARBA00022801"/>
    </source>
</evidence>
<evidence type="ECO:0000256" key="13">
    <source>
        <dbReference type="ARBA" id="ARBA00023316"/>
    </source>
</evidence>
<dbReference type="KEGG" id="pcat:Pcatena_02910"/>
<keyword evidence="19" id="KW-1185">Reference proteome</keyword>
<comment type="function">
    <text evidence="17">Catalyzes the dephosphorylation of undecaprenyl diphosphate (UPP). Confers resistance to bacitracin.</text>
</comment>
<keyword evidence="9 17" id="KW-0573">Peptidoglycan synthesis</keyword>
<dbReference type="AlphaFoldDB" id="A0A3G9K6M3"/>
<evidence type="ECO:0000256" key="3">
    <source>
        <dbReference type="ARBA" id="ARBA00012374"/>
    </source>
</evidence>
<keyword evidence="11 17" id="KW-0472">Membrane</keyword>
<evidence type="ECO:0000256" key="4">
    <source>
        <dbReference type="ARBA" id="ARBA00021581"/>
    </source>
</evidence>
<feature type="transmembrane region" description="Helical" evidence="17">
    <location>
        <begin position="80"/>
        <end position="101"/>
    </location>
</feature>
<dbReference type="GO" id="GO:0009252">
    <property type="term" value="P:peptidoglycan biosynthetic process"/>
    <property type="evidence" value="ECO:0007669"/>
    <property type="project" value="UniProtKB-KW"/>
</dbReference>
<keyword evidence="13 17" id="KW-0961">Cell wall biogenesis/degradation</keyword>
<feature type="transmembrane region" description="Helical" evidence="17">
    <location>
        <begin position="122"/>
        <end position="140"/>
    </location>
</feature>
<dbReference type="InterPro" id="IPR003824">
    <property type="entry name" value="UppP"/>
</dbReference>
<dbReference type="EMBL" id="AP019367">
    <property type="protein sequence ID" value="BBH49704.1"/>
    <property type="molecule type" value="Genomic_DNA"/>
</dbReference>
<feature type="transmembrane region" description="Helical" evidence="17">
    <location>
        <begin position="242"/>
        <end position="266"/>
    </location>
</feature>
<evidence type="ECO:0000256" key="8">
    <source>
        <dbReference type="ARBA" id="ARBA00022960"/>
    </source>
</evidence>
<proteinExistence type="inferred from homology"/>
<feature type="transmembrane region" description="Helical" evidence="17">
    <location>
        <begin position="320"/>
        <end position="341"/>
    </location>
</feature>
<evidence type="ECO:0000256" key="9">
    <source>
        <dbReference type="ARBA" id="ARBA00022984"/>
    </source>
</evidence>
<protein>
    <recommendedName>
        <fullName evidence="4 17">Undecaprenyl-diphosphatase</fullName>
        <ecNumber evidence="3 17">3.6.1.27</ecNumber>
    </recommendedName>
    <alternativeName>
        <fullName evidence="15 17">Bacitracin resistance protein</fullName>
    </alternativeName>
    <alternativeName>
        <fullName evidence="14 17">Undecaprenyl pyrophosphate phosphatase</fullName>
    </alternativeName>
</protein>
<dbReference type="Proteomes" id="UP000273154">
    <property type="component" value="Chromosome"/>
</dbReference>
<keyword evidence="7 17" id="KW-0378">Hydrolase</keyword>
<comment type="similarity">
    <text evidence="2 17">Belongs to the UppP family.</text>
</comment>
<dbReference type="GO" id="GO:0071555">
    <property type="term" value="P:cell wall organization"/>
    <property type="evidence" value="ECO:0007669"/>
    <property type="project" value="UniProtKB-KW"/>
</dbReference>
<accession>A0A3G9K6M3</accession>
<evidence type="ECO:0000313" key="18">
    <source>
        <dbReference type="EMBL" id="BBH49704.1"/>
    </source>
</evidence>
<comment type="subcellular location">
    <subcellularLocation>
        <location evidence="1 17">Cell membrane</location>
        <topology evidence="1 17">Multi-pass membrane protein</topology>
    </subcellularLocation>
</comment>
<evidence type="ECO:0000256" key="17">
    <source>
        <dbReference type="HAMAP-Rule" id="MF_01006"/>
    </source>
</evidence>
<keyword evidence="12 17" id="KW-0046">Antibiotic resistance</keyword>
<keyword evidence="10 17" id="KW-1133">Transmembrane helix</keyword>
<dbReference type="GO" id="GO:0005886">
    <property type="term" value="C:plasma membrane"/>
    <property type="evidence" value="ECO:0007669"/>
    <property type="project" value="UniProtKB-SubCell"/>
</dbReference>
<evidence type="ECO:0000256" key="10">
    <source>
        <dbReference type="ARBA" id="ARBA00022989"/>
    </source>
</evidence>
<evidence type="ECO:0000256" key="14">
    <source>
        <dbReference type="ARBA" id="ARBA00032707"/>
    </source>
</evidence>
<reference evidence="19" key="1">
    <citation type="submission" date="2018-11" db="EMBL/GenBank/DDBJ databases">
        <title>Comparative genomics of Parolsenella catena and Libanicoccus massiliensis: Reclassification of Libanicoccus massiliensis as Parolsenella massiliensis comb. nov.</title>
        <authorList>
            <person name="Sakamoto M."/>
            <person name="Ikeyama N."/>
            <person name="Murakami T."/>
            <person name="Mori H."/>
            <person name="Yuki M."/>
            <person name="Ohkuma M."/>
        </authorList>
    </citation>
    <scope>NUCLEOTIDE SEQUENCE [LARGE SCALE GENOMIC DNA]</scope>
    <source>
        <strain evidence="19">JCM 31932</strain>
    </source>
</reference>
<evidence type="ECO:0000256" key="11">
    <source>
        <dbReference type="ARBA" id="ARBA00023136"/>
    </source>
</evidence>
<organism evidence="18 19">
    <name type="scientific">Parolsenella catena</name>
    <dbReference type="NCBI Taxonomy" id="2003188"/>
    <lineage>
        <taxon>Bacteria</taxon>
        <taxon>Bacillati</taxon>
        <taxon>Actinomycetota</taxon>
        <taxon>Coriobacteriia</taxon>
        <taxon>Coriobacteriales</taxon>
        <taxon>Atopobiaceae</taxon>
        <taxon>Parolsenella</taxon>
    </lineage>
</organism>
<keyword evidence="6 17" id="KW-0812">Transmembrane</keyword>
<feature type="transmembrane region" description="Helical" evidence="17">
    <location>
        <begin position="152"/>
        <end position="168"/>
    </location>
</feature>
<evidence type="ECO:0000256" key="15">
    <source>
        <dbReference type="ARBA" id="ARBA00032932"/>
    </source>
</evidence>
<feature type="transmembrane region" description="Helical" evidence="17">
    <location>
        <begin position="286"/>
        <end position="308"/>
    </location>
</feature>
<keyword evidence="5 17" id="KW-1003">Cell membrane</keyword>
<evidence type="ECO:0000256" key="5">
    <source>
        <dbReference type="ARBA" id="ARBA00022475"/>
    </source>
</evidence>
<gene>
    <name evidence="17 18" type="primary">uppP</name>
    <name evidence="18" type="ORF">Pcatena_02910</name>
</gene>
<dbReference type="Pfam" id="PF02673">
    <property type="entry name" value="BacA"/>
    <property type="match status" value="1"/>
</dbReference>
<dbReference type="GO" id="GO:0050380">
    <property type="term" value="F:undecaprenyl-diphosphatase activity"/>
    <property type="evidence" value="ECO:0007669"/>
    <property type="project" value="UniProtKB-UniRule"/>
</dbReference>
<evidence type="ECO:0000256" key="12">
    <source>
        <dbReference type="ARBA" id="ARBA00023251"/>
    </source>
</evidence>